<evidence type="ECO:0000259" key="6">
    <source>
        <dbReference type="Pfam" id="PF13205"/>
    </source>
</evidence>
<evidence type="ECO:0000256" key="1">
    <source>
        <dbReference type="ARBA" id="ARBA00004613"/>
    </source>
</evidence>
<feature type="region of interest" description="Disordered" evidence="5">
    <location>
        <begin position="1"/>
        <end position="21"/>
    </location>
</feature>
<dbReference type="InterPro" id="IPR059100">
    <property type="entry name" value="TSP3_bac"/>
</dbReference>
<comment type="subcellular location">
    <subcellularLocation>
        <location evidence="1">Secreted</location>
    </subcellularLocation>
</comment>
<dbReference type="Pfam" id="PF18884">
    <property type="entry name" value="TSP3_bac"/>
    <property type="match status" value="3"/>
</dbReference>
<protein>
    <submittedName>
        <fullName evidence="7">Peptidase S8 and S53 subtilisin/kexin/sedolisin</fullName>
    </submittedName>
</protein>
<sequence>MFSHAFSGGTGDLNGTTPDTTTGGATWVASSLFDANGDANITDAVGGSSSGGTATLAFTPMDGFVYTLEVSFGNVTTAPDPGSTGDESWLGLGFAAGQSTATSSNNRFINGDVIGLAWTFNRGSGASGTFDNQAFLGDATAGSNPGLVDGAGWGLGTYGGNLDLRIVLDTTAGAGAWTATWLADTGSGFSVIRATETLLDENIDSVGIAASSGLVSGNINSFSLTRTGGALDTTKPTLLSTNPADDSLNFPTSQNLVAAFDEPIALGATGTVTIKNLTTPSDTVISLPGPDPDGTLSVVGAELTITPAAALAAGEEYSIEISPSAIEDLSGNTYDGLLTSSVPNWTFATGSASSGTLTPYAHDAGTLHLWHLDEVDPGPATPAAGVVGSFSLMPSSGAVLGSTAHADFGTAGDASAASDAGFQGSVIPVTDVTGPDGAFTFEALINISNVTDLQQIITMENASSDAGDRPFQFRINSGELQFINVAAGAQSVAAAIPTTGDHAFVSGEWFHVAVAYDGNAGTADNIKLFWTRVDPVHTEANEIASSSMASDLGGVATSFGVGQEYRSPSDNLEGRIDEVRISSIARAAEEFLFLAPDTDGDGLADPWEVLHFRESPGETEVVILAKFDGTDDPDGDTFDNEAEESAGTDPNDITHTPLDADRDGYQDAWELATFGTTAYGPTDDPDGDGFTTAEELTAGTDPANGLSNPEDTDADGLDDALEESLFGDLGQGPLDDFDGDGIGNLAELNAGTDPTDAMDFPLVSFIPVTDGNENTDENGYAGSAINSIAFAQNNLITVGDQQFISYYRRHATDPGHPDNNTVVVGRRTLGQSQWEIFSTDFVSFNINDTHNVISCAIDGDGFLHMAWGVHVHPLLYARSDAPVTGTAPINMTSLGTAGMTGQEGGITYPKFQTLPDGDVVFLYREGGSGNGDWYLNRYDIDTGTWAPTHANGSGTQQPLMLGRGDSPDNCFYPDRLTLGPDGMLHMAGVFRYNGDSLAGEGGYQTNHRYVYLRSPDGGTSWQRSDGSVIELPVVEADWFQSLGAAHVPEIVKDLPEGHSIMNESGMTTDSAGRPIIANWWADDAATGDHTRQYHIFFHDGADWHQRTVSARDIDNPATKYSEGQLGSSKMARPIVLTDADDRIIVLYHDNRFDGITVVFSLPLAQDPDRLHWTRMNLTSEILGDWEPTYDEERWKRDGVLQMLYQKMPGMGVSYGTQNNSTPVSVLEWNARAYFNSPIRWSIDRDSVPGQATISARTRTGFRYDLRTSTDLDFSNPPAVSVPGDGSWLELGSWPTNEARRFWQLERVEAPTDDL</sequence>
<keyword evidence="3" id="KW-0732">Signal</keyword>
<dbReference type="Pfam" id="PF13385">
    <property type="entry name" value="Laminin_G_3"/>
    <property type="match status" value="1"/>
</dbReference>
<name>A0ABN6HA74_9BACT</name>
<keyword evidence="2" id="KW-0964">Secreted</keyword>
<evidence type="ECO:0000256" key="2">
    <source>
        <dbReference type="ARBA" id="ARBA00022525"/>
    </source>
</evidence>
<accession>A0ABN6HA74</accession>
<dbReference type="InterPro" id="IPR013320">
    <property type="entry name" value="ConA-like_dom_sf"/>
</dbReference>
<gene>
    <name evidence="7" type="ORF">HAHE_27560</name>
</gene>
<feature type="domain" description="SbsA Ig-like" evidence="6">
    <location>
        <begin position="232"/>
        <end position="349"/>
    </location>
</feature>
<organism evidence="7 8">
    <name type="scientific">Haloferula helveola</name>
    <dbReference type="NCBI Taxonomy" id="490095"/>
    <lineage>
        <taxon>Bacteria</taxon>
        <taxon>Pseudomonadati</taxon>
        <taxon>Verrucomicrobiota</taxon>
        <taxon>Verrucomicrobiia</taxon>
        <taxon>Verrucomicrobiales</taxon>
        <taxon>Verrucomicrobiaceae</taxon>
        <taxon>Haloferula</taxon>
    </lineage>
</organism>
<reference evidence="7 8" key="1">
    <citation type="submission" date="2021-06" db="EMBL/GenBank/DDBJ databases">
        <title>Complete genome of Haloferula helveola possessing various polysaccharide degrading enzymes.</title>
        <authorList>
            <person name="Takami H."/>
            <person name="Huang C."/>
            <person name="Hamasaki K."/>
        </authorList>
    </citation>
    <scope>NUCLEOTIDE SEQUENCE [LARGE SCALE GENOMIC DNA]</scope>
    <source>
        <strain evidence="7 8">CN-1</strain>
    </source>
</reference>
<feature type="region of interest" description="Disordered" evidence="5">
    <location>
        <begin position="628"/>
        <end position="657"/>
    </location>
</feature>
<dbReference type="SUPFAM" id="SSF49899">
    <property type="entry name" value="Concanavalin A-like lectins/glucanases"/>
    <property type="match status" value="1"/>
</dbReference>
<keyword evidence="8" id="KW-1185">Reference proteome</keyword>
<dbReference type="Pfam" id="PF13205">
    <property type="entry name" value="Big_5"/>
    <property type="match status" value="1"/>
</dbReference>
<feature type="compositionally biased region" description="Low complexity" evidence="5">
    <location>
        <begin position="676"/>
        <end position="693"/>
    </location>
</feature>
<dbReference type="InterPro" id="IPR032812">
    <property type="entry name" value="SbsA_Ig"/>
</dbReference>
<evidence type="ECO:0000313" key="7">
    <source>
        <dbReference type="EMBL" id="BCX48848.1"/>
    </source>
</evidence>
<keyword evidence="4" id="KW-0106">Calcium</keyword>
<feature type="region of interest" description="Disordered" evidence="5">
    <location>
        <begin position="676"/>
        <end position="713"/>
    </location>
</feature>
<evidence type="ECO:0000256" key="4">
    <source>
        <dbReference type="ARBA" id="ARBA00022837"/>
    </source>
</evidence>
<dbReference type="Gene3D" id="2.60.120.200">
    <property type="match status" value="1"/>
</dbReference>
<evidence type="ECO:0000256" key="3">
    <source>
        <dbReference type="ARBA" id="ARBA00022729"/>
    </source>
</evidence>
<evidence type="ECO:0000313" key="8">
    <source>
        <dbReference type="Proteomes" id="UP001374893"/>
    </source>
</evidence>
<proteinExistence type="predicted"/>
<evidence type="ECO:0000256" key="5">
    <source>
        <dbReference type="SAM" id="MobiDB-lite"/>
    </source>
</evidence>
<dbReference type="Proteomes" id="UP001374893">
    <property type="component" value="Chromosome"/>
</dbReference>
<dbReference type="EMBL" id="AP024702">
    <property type="protein sequence ID" value="BCX48848.1"/>
    <property type="molecule type" value="Genomic_DNA"/>
</dbReference>
<feature type="compositionally biased region" description="Acidic residues" evidence="5">
    <location>
        <begin position="630"/>
        <end position="646"/>
    </location>
</feature>
<dbReference type="Pfam" id="PF15892">
    <property type="entry name" value="BNR_4"/>
    <property type="match status" value="1"/>
</dbReference>